<dbReference type="SMART" id="SM00928">
    <property type="entry name" value="NADH_4Fe-4S"/>
    <property type="match status" value="1"/>
</dbReference>
<dbReference type="AlphaFoldDB" id="I0ILT5"/>
<dbReference type="RefSeq" id="WP_014448727.1">
    <property type="nucleotide sequence ID" value="NC_017094.1"/>
</dbReference>
<dbReference type="Pfam" id="PF10531">
    <property type="entry name" value="SLBB"/>
    <property type="match status" value="1"/>
</dbReference>
<proteinExistence type="inferred from homology"/>
<dbReference type="eggNOG" id="COG1894">
    <property type="taxonomic scope" value="Bacteria"/>
</dbReference>
<dbReference type="Gene3D" id="1.10.10.1590">
    <property type="entry name" value="NADH-quinone oxidoreductase subunit E"/>
    <property type="match status" value="1"/>
</dbReference>
<keyword evidence="4" id="KW-0001">2Fe-2S</keyword>
<dbReference type="GO" id="GO:0008137">
    <property type="term" value="F:NADH dehydrogenase (ubiquinone) activity"/>
    <property type="evidence" value="ECO:0007669"/>
    <property type="project" value="InterPro"/>
</dbReference>
<dbReference type="Gene3D" id="1.20.1440.230">
    <property type="entry name" value="NADH-ubiquinone oxidoreductase 51kDa subunit, iron-sulphur binding domain"/>
    <property type="match status" value="1"/>
</dbReference>
<dbReference type="PROSITE" id="PS00644">
    <property type="entry name" value="COMPLEX1_51K_1"/>
    <property type="match status" value="1"/>
</dbReference>
<organism evidence="11 12">
    <name type="scientific">Leptospirillum ferrooxidans (strain C2-3)</name>
    <dbReference type="NCBI Taxonomy" id="1162668"/>
    <lineage>
        <taxon>Bacteria</taxon>
        <taxon>Pseudomonadati</taxon>
        <taxon>Nitrospirota</taxon>
        <taxon>Nitrospiria</taxon>
        <taxon>Nitrospirales</taxon>
        <taxon>Nitrospiraceae</taxon>
        <taxon>Leptospirillum</taxon>
    </lineage>
</organism>
<evidence type="ECO:0000256" key="4">
    <source>
        <dbReference type="ARBA" id="ARBA00022714"/>
    </source>
</evidence>
<dbReference type="STRING" id="1162668.LFE_0516"/>
<dbReference type="InterPro" id="IPR036249">
    <property type="entry name" value="Thioredoxin-like_sf"/>
</dbReference>
<gene>
    <name evidence="11" type="ordered locus">LFE_0516</name>
</gene>
<dbReference type="GO" id="GO:0046872">
    <property type="term" value="F:metal ion binding"/>
    <property type="evidence" value="ECO:0007669"/>
    <property type="project" value="UniProtKB-KW"/>
</dbReference>
<dbReference type="GO" id="GO:0051539">
    <property type="term" value="F:4 iron, 4 sulfur cluster binding"/>
    <property type="evidence" value="ECO:0007669"/>
    <property type="project" value="UniProtKB-KW"/>
</dbReference>
<protein>
    <submittedName>
        <fullName evidence="11">Putative NADH dehydrogenase (Quinone) subunit F</fullName>
    </submittedName>
</protein>
<dbReference type="GO" id="GO:0051537">
    <property type="term" value="F:2 iron, 2 sulfur cluster binding"/>
    <property type="evidence" value="ECO:0007669"/>
    <property type="project" value="UniProtKB-KW"/>
</dbReference>
<keyword evidence="6" id="KW-0408">Iron</keyword>
<dbReference type="FunFam" id="3.40.50.11540:FF:000001">
    <property type="entry name" value="NADH dehydrogenase [ubiquinone] flavoprotein 1, mitochondrial"/>
    <property type="match status" value="1"/>
</dbReference>
<dbReference type="InterPro" id="IPR042128">
    <property type="entry name" value="NuoE_dom"/>
</dbReference>
<dbReference type="Pfam" id="PF01257">
    <property type="entry name" value="2Fe-2S_thioredx"/>
    <property type="match status" value="1"/>
</dbReference>
<evidence type="ECO:0000256" key="9">
    <source>
        <dbReference type="SAM" id="MobiDB-lite"/>
    </source>
</evidence>
<dbReference type="PROSITE" id="PS00645">
    <property type="entry name" value="COMPLEX1_51K_2"/>
    <property type="match status" value="1"/>
</dbReference>
<evidence type="ECO:0000256" key="5">
    <source>
        <dbReference type="ARBA" id="ARBA00022723"/>
    </source>
</evidence>
<evidence type="ECO:0000313" key="11">
    <source>
        <dbReference type="EMBL" id="BAM06234.1"/>
    </source>
</evidence>
<dbReference type="Gene3D" id="6.10.250.1450">
    <property type="match status" value="1"/>
</dbReference>
<dbReference type="Pfam" id="PF10589">
    <property type="entry name" value="NADH_4Fe-4S"/>
    <property type="match status" value="1"/>
</dbReference>
<dbReference type="InterPro" id="IPR037207">
    <property type="entry name" value="Nuop51_4Fe4S-bd_sf"/>
</dbReference>
<evidence type="ECO:0000313" key="12">
    <source>
        <dbReference type="Proteomes" id="UP000007382"/>
    </source>
</evidence>
<dbReference type="InterPro" id="IPR002023">
    <property type="entry name" value="NuoE-like"/>
</dbReference>
<dbReference type="Gene3D" id="3.10.20.600">
    <property type="match status" value="1"/>
</dbReference>
<name>I0ILT5_LEPFC</name>
<evidence type="ECO:0000256" key="8">
    <source>
        <dbReference type="ARBA" id="ARBA00034078"/>
    </source>
</evidence>
<dbReference type="SUPFAM" id="SSF140490">
    <property type="entry name" value="Nqo1C-terminal domain-like"/>
    <property type="match status" value="1"/>
</dbReference>
<evidence type="ECO:0000256" key="1">
    <source>
        <dbReference type="ARBA" id="ARBA00007523"/>
    </source>
</evidence>
<accession>I0ILT5</accession>
<dbReference type="CDD" id="cd03064">
    <property type="entry name" value="TRX_Fd_NuoE"/>
    <property type="match status" value="1"/>
</dbReference>
<dbReference type="PANTHER" id="PTHR43578:SF3">
    <property type="entry name" value="NADH-QUINONE OXIDOREDUCTASE SUBUNIT F"/>
    <property type="match status" value="1"/>
</dbReference>
<dbReference type="PROSITE" id="PS01099">
    <property type="entry name" value="COMPLEX1_24K"/>
    <property type="match status" value="1"/>
</dbReference>
<dbReference type="InterPro" id="IPR037225">
    <property type="entry name" value="Nuo51_FMN-bd_sf"/>
</dbReference>
<dbReference type="InterPro" id="IPR011538">
    <property type="entry name" value="Nuo51_FMN-bd"/>
</dbReference>
<dbReference type="GO" id="GO:0016491">
    <property type="term" value="F:oxidoreductase activity"/>
    <property type="evidence" value="ECO:0007669"/>
    <property type="project" value="InterPro"/>
</dbReference>
<evidence type="ECO:0000256" key="6">
    <source>
        <dbReference type="ARBA" id="ARBA00023004"/>
    </source>
</evidence>
<feature type="region of interest" description="Disordered" evidence="9">
    <location>
        <begin position="1"/>
        <end position="21"/>
    </location>
</feature>
<dbReference type="Gene3D" id="3.40.50.11540">
    <property type="entry name" value="NADH-ubiquinone oxidoreductase 51kDa subunit"/>
    <property type="match status" value="1"/>
</dbReference>
<dbReference type="PANTHER" id="PTHR43578">
    <property type="entry name" value="NADH-QUINONE OXIDOREDUCTASE SUBUNIT F"/>
    <property type="match status" value="1"/>
</dbReference>
<dbReference type="GO" id="GO:0010181">
    <property type="term" value="F:FMN binding"/>
    <property type="evidence" value="ECO:0007669"/>
    <property type="project" value="InterPro"/>
</dbReference>
<evidence type="ECO:0000259" key="10">
    <source>
        <dbReference type="SMART" id="SM00928"/>
    </source>
</evidence>
<dbReference type="EMBL" id="AP012342">
    <property type="protein sequence ID" value="BAM06234.1"/>
    <property type="molecule type" value="Genomic_DNA"/>
</dbReference>
<dbReference type="InterPro" id="IPR041921">
    <property type="entry name" value="NuoE_N"/>
</dbReference>
<comment type="similarity">
    <text evidence="1">Belongs to the complex I 51 kDa subunit family.</text>
</comment>
<dbReference type="SUPFAM" id="SSF52833">
    <property type="entry name" value="Thioredoxin-like"/>
    <property type="match status" value="1"/>
</dbReference>
<reference evidence="12" key="2">
    <citation type="submission" date="2012-03" db="EMBL/GenBank/DDBJ databases">
        <title>The complete genome sequence of the pioneer microbe on fresh volcanic deposit, Leptospirillum ferrooxidans strain C2-3.</title>
        <authorList>
            <person name="Fujimura R."/>
            <person name="Sato Y."/>
            <person name="Nishizawa T."/>
            <person name="Nanba K."/>
            <person name="Oshima K."/>
            <person name="Hattori M."/>
            <person name="Kamijo T."/>
            <person name="Ohta H."/>
        </authorList>
    </citation>
    <scope>NUCLEOTIDE SEQUENCE [LARGE SCALE GENOMIC DNA]</scope>
    <source>
        <strain evidence="12">C2-3</strain>
    </source>
</reference>
<comment type="similarity">
    <text evidence="2">Belongs to the complex I 24 kDa subunit family.</text>
</comment>
<evidence type="ECO:0000256" key="2">
    <source>
        <dbReference type="ARBA" id="ARBA00010643"/>
    </source>
</evidence>
<dbReference type="Proteomes" id="UP000007382">
    <property type="component" value="Chromosome"/>
</dbReference>
<dbReference type="InterPro" id="IPR001949">
    <property type="entry name" value="NADH-UbQ_OxRdtase_51kDa_CS"/>
</dbReference>
<dbReference type="SUPFAM" id="SSF142019">
    <property type="entry name" value="Nqo1 FMN-binding domain-like"/>
    <property type="match status" value="1"/>
</dbReference>
<reference evidence="11 12" key="1">
    <citation type="journal article" date="2012" name="J. Bacteriol.">
        <title>Complete Genome Sequence of Leptospirillum ferrooxidans Strain C2-3, Isolated from a Fresh Volcanic Ash Deposit on the Island of Miyake, Japan.</title>
        <authorList>
            <person name="Fujimura R."/>
            <person name="Sato Y."/>
            <person name="Nishizawa T."/>
            <person name="Oshima K."/>
            <person name="Kim S.-W."/>
            <person name="Hattori M."/>
            <person name="Kamijo T."/>
            <person name="Ohta H."/>
        </authorList>
    </citation>
    <scope>NUCLEOTIDE SEQUENCE [LARGE SCALE GENOMIC DNA]</scope>
    <source>
        <strain evidence="11 12">C2-3</strain>
    </source>
</reference>
<dbReference type="HOGENOM" id="CLU_014881_3_2_0"/>
<dbReference type="SUPFAM" id="SSF142984">
    <property type="entry name" value="Nqo1 middle domain-like"/>
    <property type="match status" value="1"/>
</dbReference>
<dbReference type="InterPro" id="IPR019554">
    <property type="entry name" value="Soluble_ligand-bd"/>
</dbReference>
<evidence type="ECO:0000256" key="7">
    <source>
        <dbReference type="ARBA" id="ARBA00023014"/>
    </source>
</evidence>
<keyword evidence="7" id="KW-0411">Iron-sulfur</keyword>
<dbReference type="KEGG" id="lfc:LFE_0516"/>
<dbReference type="InterPro" id="IPR019575">
    <property type="entry name" value="Nuop51_4Fe4S-bd"/>
</dbReference>
<sequence length="632" mass="68878">MDSDRISGDASFKETACSDSSASWERPEQAVLPLLHDAMGRSNYIREEEVREIARKTSLSPSDVLGIGTFYQFFSFHPSGHHVIRPCLTNPCLNNGGKKLFRALSRNLGIGIEETTSDGLFTLRPAQCLGQCAEGPSLMIDEDVYLNVTPESLPEILSRYKSSGPTICPVPTPIGEPIKGKTVVFNDLASPVTVEMDSYLEKGGYNALKKALSSMSPDAVIDEIRLSGLGGRGGADYSTGAKLAAVKKHEGVKYVVANADEGEPGTFKDRYIMERDPHSLIEGIILAGYAVGANLGYIYLRAEYPGSWRILEKAIEEARQRGFLGEHILGSGFSYDIRLYRGAGAYICGEESSLINSLEGRRGLPRNKPPRITDVGLWGRPTDVQNVETLANIPSIILKGGEWYKSLGDEATPGTKLFCLSGHIAKPGLYEVPFGMSLREVIMVLGGGIPNGRKLKAILPAGSASRLLLPEHLDISLDYPSVALTGSFLGSASVIVLDDSTCMVDLAYWMSAFSHHESCGQCTPCRDGTEDYYEILDQIVHGQGKPEMFDLLVRIGDYMMESSICGLGKSAPSVPLSSLEYFKEEWMSHVEKHICPAGVCPMAPEGERLFSVRRSSEWIPEGIVEGEEQDQD</sequence>
<keyword evidence="3" id="KW-0004">4Fe-4S</keyword>
<keyword evidence="12" id="KW-1185">Reference proteome</keyword>
<feature type="domain" description="NADH-ubiquinone oxidoreductase 51kDa subunit iron-sulphur binding" evidence="10">
    <location>
        <begin position="504"/>
        <end position="549"/>
    </location>
</feature>
<comment type="cofactor">
    <cofactor evidence="8">
        <name>[2Fe-2S] cluster</name>
        <dbReference type="ChEBI" id="CHEBI:190135"/>
    </cofactor>
</comment>
<keyword evidence="5" id="KW-0479">Metal-binding</keyword>
<dbReference type="Gene3D" id="3.40.30.10">
    <property type="entry name" value="Glutaredoxin"/>
    <property type="match status" value="1"/>
</dbReference>
<dbReference type="Pfam" id="PF01512">
    <property type="entry name" value="Complex1_51K"/>
    <property type="match status" value="1"/>
</dbReference>
<dbReference type="PATRIC" id="fig|1162668.3.peg.610"/>
<evidence type="ECO:0000256" key="3">
    <source>
        <dbReference type="ARBA" id="ARBA00022485"/>
    </source>
</evidence>